<evidence type="ECO:0000256" key="7">
    <source>
        <dbReference type="ARBA" id="ARBA00023157"/>
    </source>
</evidence>
<dbReference type="InterPro" id="IPR000668">
    <property type="entry name" value="Peptidase_C1A_C"/>
</dbReference>
<dbReference type="OrthoDB" id="10253408at2759"/>
<feature type="chain" id="PRO_5018721092" description="Vignain" evidence="11">
    <location>
        <begin position="27"/>
        <end position="340"/>
    </location>
</feature>
<evidence type="ECO:0000256" key="9">
    <source>
        <dbReference type="ARBA" id="ARBA00069575"/>
    </source>
</evidence>
<evidence type="ECO:0000313" key="15">
    <source>
        <dbReference type="Proteomes" id="UP000257109"/>
    </source>
</evidence>
<protein>
    <recommendedName>
        <fullName evidence="9">Vignain</fullName>
    </recommendedName>
    <alternativeName>
        <fullName evidence="10">Bean endopeptidase</fullName>
    </alternativeName>
</protein>
<dbReference type="InterPro" id="IPR013128">
    <property type="entry name" value="Peptidase_C1A"/>
</dbReference>
<sequence length="340" mass="37962">MTAIGKNQHFFALLLFLSIYTFHVMSLNLHAASMSERHEQWMKKYGVVYKDATEKQKRFLIFKDNVEYIESFNAVGNKSYKLGINPFTDQTNDEFRASHTGFKWSHELRTSQTSFKYENVTDDIPTAVDWRESGAVTPVKEQGKCDCCWAYSTVAAIEGIYKKASGNLLSFSVQQLVDCNAANNGCNGGNMILAFEYIKESGGITTEENYPYLEIEGYCDNNKLGSFKVQISGYERIPSNNEEAMLNAVANQPVSVGISSEGVDFQAYTDGVFTGECGTELDHAVAIVGYGATDDGTKYWIVKNSWGTEWGEEGYMRIARDTNNGESLCGIAIFVAYPYI</sequence>
<evidence type="ECO:0000256" key="8">
    <source>
        <dbReference type="ARBA" id="ARBA00023180"/>
    </source>
</evidence>
<dbReference type="Pfam" id="PF00112">
    <property type="entry name" value="Peptidase_C1"/>
    <property type="match status" value="1"/>
</dbReference>
<keyword evidence="8" id="KW-0325">Glycoprotein</keyword>
<gene>
    <name evidence="14" type="primary">SAG12</name>
    <name evidence="14" type="ORF">CR513_30996</name>
</gene>
<keyword evidence="4 11" id="KW-0732">Signal</keyword>
<dbReference type="PROSITE" id="PS00639">
    <property type="entry name" value="THIOL_PROTEASE_HIS"/>
    <property type="match status" value="1"/>
</dbReference>
<evidence type="ECO:0000256" key="6">
    <source>
        <dbReference type="ARBA" id="ARBA00022807"/>
    </source>
</evidence>
<evidence type="ECO:0000256" key="2">
    <source>
        <dbReference type="ARBA" id="ARBA00008455"/>
    </source>
</evidence>
<proteinExistence type="inferred from homology"/>
<accession>A0A371GAD4</accession>
<dbReference type="PROSITE" id="PS00640">
    <property type="entry name" value="THIOL_PROTEASE_ASN"/>
    <property type="match status" value="1"/>
</dbReference>
<evidence type="ECO:0000313" key="14">
    <source>
        <dbReference type="EMBL" id="RDX87520.1"/>
    </source>
</evidence>
<dbReference type="InterPro" id="IPR039417">
    <property type="entry name" value="Peptidase_C1A_papain-like"/>
</dbReference>
<dbReference type="EMBL" id="QJKJ01006211">
    <property type="protein sequence ID" value="RDX87520.1"/>
    <property type="molecule type" value="Genomic_DNA"/>
</dbReference>
<dbReference type="SUPFAM" id="SSF54001">
    <property type="entry name" value="Cysteine proteinases"/>
    <property type="match status" value="1"/>
</dbReference>
<feature type="domain" description="Cathepsin propeptide inhibitor" evidence="13">
    <location>
        <begin position="38"/>
        <end position="95"/>
    </location>
</feature>
<evidence type="ECO:0000256" key="10">
    <source>
        <dbReference type="ARBA" id="ARBA00080531"/>
    </source>
</evidence>
<feature type="signal peptide" evidence="11">
    <location>
        <begin position="1"/>
        <end position="26"/>
    </location>
</feature>
<dbReference type="InterPro" id="IPR013201">
    <property type="entry name" value="Prot_inhib_I29"/>
</dbReference>
<keyword evidence="5" id="KW-0378">Hydrolase</keyword>
<dbReference type="PRINTS" id="PR00705">
    <property type="entry name" value="PAPAIN"/>
</dbReference>
<evidence type="ECO:0000256" key="11">
    <source>
        <dbReference type="SAM" id="SignalP"/>
    </source>
</evidence>
<dbReference type="PANTHER" id="PTHR12411">
    <property type="entry name" value="CYSTEINE PROTEASE FAMILY C1-RELATED"/>
    <property type="match status" value="1"/>
</dbReference>
<dbReference type="AlphaFoldDB" id="A0A371GAD4"/>
<name>A0A371GAD4_MUCPR</name>
<keyword evidence="7" id="KW-1015">Disulfide bond</keyword>
<dbReference type="Gene3D" id="3.90.70.10">
    <property type="entry name" value="Cysteine proteinases"/>
    <property type="match status" value="1"/>
</dbReference>
<dbReference type="InterPro" id="IPR025660">
    <property type="entry name" value="Pept_his_AS"/>
</dbReference>
<evidence type="ECO:0000256" key="4">
    <source>
        <dbReference type="ARBA" id="ARBA00022729"/>
    </source>
</evidence>
<comment type="subcellular location">
    <subcellularLocation>
        <location evidence="1">Endoplasmic reticulum lumen</location>
    </subcellularLocation>
</comment>
<evidence type="ECO:0000256" key="3">
    <source>
        <dbReference type="ARBA" id="ARBA00022670"/>
    </source>
</evidence>
<keyword evidence="15" id="KW-1185">Reference proteome</keyword>
<evidence type="ECO:0000259" key="13">
    <source>
        <dbReference type="SMART" id="SM00848"/>
    </source>
</evidence>
<dbReference type="Pfam" id="PF08246">
    <property type="entry name" value="Inhibitor_I29"/>
    <property type="match status" value="1"/>
</dbReference>
<dbReference type="Proteomes" id="UP000257109">
    <property type="component" value="Unassembled WGS sequence"/>
</dbReference>
<dbReference type="GO" id="GO:0005788">
    <property type="term" value="C:endoplasmic reticulum lumen"/>
    <property type="evidence" value="ECO:0007669"/>
    <property type="project" value="UniProtKB-SubCell"/>
</dbReference>
<reference evidence="14" key="1">
    <citation type="submission" date="2018-05" db="EMBL/GenBank/DDBJ databases">
        <title>Draft genome of Mucuna pruriens seed.</title>
        <authorList>
            <person name="Nnadi N.E."/>
            <person name="Vos R."/>
            <person name="Hasami M.H."/>
            <person name="Devisetty U.K."/>
            <person name="Aguiy J.C."/>
        </authorList>
    </citation>
    <scope>NUCLEOTIDE SEQUENCE [LARGE SCALE GENOMIC DNA]</scope>
    <source>
        <strain evidence="14">JCA_2017</strain>
    </source>
</reference>
<evidence type="ECO:0000259" key="12">
    <source>
        <dbReference type="SMART" id="SM00645"/>
    </source>
</evidence>
<evidence type="ECO:0000256" key="1">
    <source>
        <dbReference type="ARBA" id="ARBA00004319"/>
    </source>
</evidence>
<dbReference type="STRING" id="157652.A0A371GAD4"/>
<dbReference type="GO" id="GO:0008234">
    <property type="term" value="F:cysteine-type peptidase activity"/>
    <property type="evidence" value="ECO:0007669"/>
    <property type="project" value="UniProtKB-KW"/>
</dbReference>
<keyword evidence="3 14" id="KW-0645">Protease</keyword>
<feature type="non-terminal residue" evidence="14">
    <location>
        <position position="1"/>
    </location>
</feature>
<dbReference type="InterPro" id="IPR038765">
    <property type="entry name" value="Papain-like_cys_pep_sf"/>
</dbReference>
<comment type="similarity">
    <text evidence="2">Belongs to the peptidase C1 family.</text>
</comment>
<feature type="domain" description="Peptidase C1A papain C-terminal" evidence="12">
    <location>
        <begin position="124"/>
        <end position="339"/>
    </location>
</feature>
<keyword evidence="6" id="KW-0788">Thiol protease</keyword>
<organism evidence="14 15">
    <name type="scientific">Mucuna pruriens</name>
    <name type="common">Velvet bean</name>
    <name type="synonym">Dolichos pruriens</name>
    <dbReference type="NCBI Taxonomy" id="157652"/>
    <lineage>
        <taxon>Eukaryota</taxon>
        <taxon>Viridiplantae</taxon>
        <taxon>Streptophyta</taxon>
        <taxon>Embryophyta</taxon>
        <taxon>Tracheophyta</taxon>
        <taxon>Spermatophyta</taxon>
        <taxon>Magnoliopsida</taxon>
        <taxon>eudicotyledons</taxon>
        <taxon>Gunneridae</taxon>
        <taxon>Pentapetalae</taxon>
        <taxon>rosids</taxon>
        <taxon>fabids</taxon>
        <taxon>Fabales</taxon>
        <taxon>Fabaceae</taxon>
        <taxon>Papilionoideae</taxon>
        <taxon>50 kb inversion clade</taxon>
        <taxon>NPAAA clade</taxon>
        <taxon>indigoferoid/millettioid clade</taxon>
        <taxon>Phaseoleae</taxon>
        <taxon>Mucuna</taxon>
    </lineage>
</organism>
<comment type="caution">
    <text evidence="14">The sequence shown here is derived from an EMBL/GenBank/DDBJ whole genome shotgun (WGS) entry which is preliminary data.</text>
</comment>
<dbReference type="GO" id="GO:0006508">
    <property type="term" value="P:proteolysis"/>
    <property type="evidence" value="ECO:0007669"/>
    <property type="project" value="UniProtKB-KW"/>
</dbReference>
<dbReference type="SMART" id="SM00645">
    <property type="entry name" value="Pept_C1"/>
    <property type="match status" value="1"/>
</dbReference>
<dbReference type="InterPro" id="IPR025661">
    <property type="entry name" value="Pept_asp_AS"/>
</dbReference>
<dbReference type="CDD" id="cd02248">
    <property type="entry name" value="Peptidase_C1A"/>
    <property type="match status" value="1"/>
</dbReference>
<evidence type="ECO:0000256" key="5">
    <source>
        <dbReference type="ARBA" id="ARBA00022801"/>
    </source>
</evidence>
<dbReference type="SMART" id="SM00848">
    <property type="entry name" value="Inhibitor_I29"/>
    <property type="match status" value="1"/>
</dbReference>
<dbReference type="FunFam" id="3.90.70.10:FF:000023">
    <property type="entry name" value="Senescence-specific cysteine protease SAG39"/>
    <property type="match status" value="1"/>
</dbReference>